<dbReference type="AlphaFoldDB" id="A0A8E4E2Z6"/>
<dbReference type="KEGG" id="xeu:XSP_002734"/>
<gene>
    <name evidence="1" type="ORF">XSP_002734</name>
</gene>
<dbReference type="RefSeq" id="WP_119131262.1">
    <property type="nucleotide sequence ID" value="NZ_LR861803.1"/>
</dbReference>
<evidence type="ECO:0000313" key="1">
    <source>
        <dbReference type="EMBL" id="CAD0332430.1"/>
    </source>
</evidence>
<dbReference type="GeneID" id="79390037"/>
<sequence length="77" mass="8676">MERAHASASALRRVDAHTIALTMATQVSCRNRFGHLHMAAIHRLHRHYILPVMLRAAVQPLLHVGQRPDAGRPTRPM</sequence>
<evidence type="ECO:0000313" key="2">
    <source>
        <dbReference type="EMBL" id="CAD1793724.1"/>
    </source>
</evidence>
<dbReference type="EMBL" id="LR861803">
    <property type="protein sequence ID" value="CAD1793724.1"/>
    <property type="molecule type" value="Genomic_DNA"/>
</dbReference>
<proteinExistence type="predicted"/>
<dbReference type="EMBL" id="LR824641">
    <property type="protein sequence ID" value="CAD0332430.1"/>
    <property type="molecule type" value="Genomic_DNA"/>
</dbReference>
<dbReference type="Proteomes" id="UP000515493">
    <property type="component" value="Chromosome"/>
</dbReference>
<protein>
    <submittedName>
        <fullName evidence="1">Uncharacterized protein</fullName>
    </submittedName>
</protein>
<reference evidence="1 3" key="1">
    <citation type="submission" date="2020-07" db="EMBL/GenBank/DDBJ databases">
        <authorList>
            <person name="Teixeira M."/>
        </authorList>
    </citation>
    <scope>NUCLEOTIDE SEQUENCE</scope>
    <source>
        <strain evidence="2">1</strain>
        <strain evidence="1">Xanthomonas sp. CPBF 367</strain>
    </source>
</reference>
<name>A0A8E4E2Z6_9XANT</name>
<accession>A0A8E4E2Z6</accession>
<organism evidence="1">
    <name type="scientific">Xanthomonas euroxanthea</name>
    <dbReference type="NCBI Taxonomy" id="2259622"/>
    <lineage>
        <taxon>Bacteria</taxon>
        <taxon>Pseudomonadati</taxon>
        <taxon>Pseudomonadota</taxon>
        <taxon>Gammaproteobacteria</taxon>
        <taxon>Lysobacterales</taxon>
        <taxon>Lysobacteraceae</taxon>
        <taxon>Xanthomonas</taxon>
    </lineage>
</organism>
<evidence type="ECO:0000313" key="3">
    <source>
        <dbReference type="Proteomes" id="UP000515493"/>
    </source>
</evidence>